<reference evidence="20" key="2">
    <citation type="submission" date="2023-05" db="EMBL/GenBank/DDBJ databases">
        <authorList>
            <consortium name="Lawrence Berkeley National Laboratory"/>
            <person name="Steindorff A."/>
            <person name="Hensen N."/>
            <person name="Bonometti L."/>
            <person name="Westerberg I."/>
            <person name="Brannstrom I.O."/>
            <person name="Guillou S."/>
            <person name="Cros-Aarteil S."/>
            <person name="Calhoun S."/>
            <person name="Haridas S."/>
            <person name="Kuo A."/>
            <person name="Mondo S."/>
            <person name="Pangilinan J."/>
            <person name="Riley R."/>
            <person name="Labutti K."/>
            <person name="Andreopoulos B."/>
            <person name="Lipzen A."/>
            <person name="Chen C."/>
            <person name="Yanf M."/>
            <person name="Daum C."/>
            <person name="Ng V."/>
            <person name="Clum A."/>
            <person name="Ohm R."/>
            <person name="Martin F."/>
            <person name="Silar P."/>
            <person name="Natvig D."/>
            <person name="Lalanne C."/>
            <person name="Gautier V."/>
            <person name="Ament-Velasquez S.L."/>
            <person name="Kruys A."/>
            <person name="Hutchinson M.I."/>
            <person name="Powell A.J."/>
            <person name="Barry K."/>
            <person name="Miller A.N."/>
            <person name="Grigoriev I.V."/>
            <person name="Debuchy R."/>
            <person name="Gladieux P."/>
            <person name="Thoren M.H."/>
            <person name="Johannesson H."/>
        </authorList>
    </citation>
    <scope>NUCLEOTIDE SEQUENCE</scope>
    <source>
        <strain evidence="20">CBS 532.94</strain>
    </source>
</reference>
<keyword evidence="5" id="KW-0732">Signal</keyword>
<dbReference type="GO" id="GO:0003746">
    <property type="term" value="F:translation elongation factor activity"/>
    <property type="evidence" value="ECO:0007669"/>
    <property type="project" value="UniProtKB-KW"/>
</dbReference>
<dbReference type="InterPro" id="IPR033720">
    <property type="entry name" value="EFTU_2"/>
</dbReference>
<dbReference type="InterPro" id="IPR050055">
    <property type="entry name" value="EF-Tu_GTPase"/>
</dbReference>
<proteinExistence type="inferred from homology"/>
<evidence type="ECO:0000256" key="15">
    <source>
        <dbReference type="ARBA" id="ARBA00023284"/>
    </source>
</evidence>
<evidence type="ECO:0000256" key="13">
    <source>
        <dbReference type="ARBA" id="ARBA00023157"/>
    </source>
</evidence>
<gene>
    <name evidence="20" type="ORF">C8A03DRAFT_43415</name>
</gene>
<dbReference type="SUPFAM" id="SSF47933">
    <property type="entry name" value="ERP29 C domain-like"/>
    <property type="match status" value="1"/>
</dbReference>
<dbReference type="EMBL" id="MU860080">
    <property type="protein sequence ID" value="KAK4238871.1"/>
    <property type="molecule type" value="Genomic_DNA"/>
</dbReference>
<evidence type="ECO:0000256" key="6">
    <source>
        <dbReference type="ARBA" id="ARBA00022737"/>
    </source>
</evidence>
<dbReference type="CDD" id="cd03697">
    <property type="entry name" value="EFTU_II"/>
    <property type="match status" value="1"/>
</dbReference>
<keyword evidence="8 20" id="KW-0251">Elongation factor</keyword>
<evidence type="ECO:0000256" key="1">
    <source>
        <dbReference type="ARBA" id="ARBA00001182"/>
    </source>
</evidence>
<dbReference type="SUPFAM" id="SSF52540">
    <property type="entry name" value="P-loop containing nucleoside triphosphate hydrolases"/>
    <property type="match status" value="1"/>
</dbReference>
<evidence type="ECO:0000256" key="8">
    <source>
        <dbReference type="ARBA" id="ARBA00022768"/>
    </source>
</evidence>
<dbReference type="Gene3D" id="1.20.1150.12">
    <property type="entry name" value="Endoplasmic reticulum resident protein 29, C-terminal domain"/>
    <property type="match status" value="1"/>
</dbReference>
<evidence type="ECO:0000256" key="10">
    <source>
        <dbReference type="ARBA" id="ARBA00022946"/>
    </source>
</evidence>
<comment type="subcellular location">
    <subcellularLocation>
        <location evidence="2">Mitochondrion</location>
    </subcellularLocation>
</comment>
<dbReference type="NCBIfam" id="TIGR00485">
    <property type="entry name" value="EF-Tu"/>
    <property type="match status" value="1"/>
</dbReference>
<keyword evidence="6" id="KW-0677">Repeat</keyword>
<comment type="similarity">
    <text evidence="3 17">Belongs to the protein disulfide isomerase family.</text>
</comment>
<keyword evidence="12" id="KW-0342">GTP-binding</keyword>
<dbReference type="CDD" id="cd00238">
    <property type="entry name" value="ERp29c"/>
    <property type="match status" value="1"/>
</dbReference>
<keyword evidence="21" id="KW-1185">Reference proteome</keyword>
<dbReference type="GO" id="GO:0070125">
    <property type="term" value="P:mitochondrial translational elongation"/>
    <property type="evidence" value="ECO:0007669"/>
    <property type="project" value="TreeGrafter"/>
</dbReference>
<dbReference type="SUPFAM" id="SSF52833">
    <property type="entry name" value="Thioredoxin-like"/>
    <property type="match status" value="2"/>
</dbReference>
<dbReference type="InterPro" id="IPR004160">
    <property type="entry name" value="Transl_elong_EFTu/EF1A_C"/>
</dbReference>
<dbReference type="PRINTS" id="PR00315">
    <property type="entry name" value="ELONGATNFCT"/>
</dbReference>
<keyword evidence="7" id="KW-0547">Nucleotide-binding</keyword>
<dbReference type="SUPFAM" id="SSF50447">
    <property type="entry name" value="Translation proteins"/>
    <property type="match status" value="1"/>
</dbReference>
<keyword evidence="10" id="KW-0809">Transit peptide</keyword>
<dbReference type="InterPro" id="IPR009001">
    <property type="entry name" value="Transl_elong_EF1A/Init_IF2_C"/>
</dbReference>
<feature type="domain" description="Tr-type G" evidence="19">
    <location>
        <begin position="51"/>
        <end position="247"/>
    </location>
</feature>
<evidence type="ECO:0000256" key="7">
    <source>
        <dbReference type="ARBA" id="ARBA00022741"/>
    </source>
</evidence>
<keyword evidence="15" id="KW-0676">Redox-active center</keyword>
<dbReference type="FunFam" id="2.40.30.10:FF:000001">
    <property type="entry name" value="Elongation factor Tu"/>
    <property type="match status" value="1"/>
</dbReference>
<dbReference type="CDD" id="cd02998">
    <property type="entry name" value="PDI_a_ERp38"/>
    <property type="match status" value="2"/>
</dbReference>
<dbReference type="NCBIfam" id="NF009373">
    <property type="entry name" value="PRK12736.1"/>
    <property type="match status" value="1"/>
</dbReference>
<evidence type="ECO:0000256" key="4">
    <source>
        <dbReference type="ARBA" id="ARBA00007249"/>
    </source>
</evidence>
<dbReference type="InterPro" id="IPR009000">
    <property type="entry name" value="Transl_B-barrel_sf"/>
</dbReference>
<feature type="domain" description="Thioredoxin" evidence="18">
    <location>
        <begin position="572"/>
        <end position="688"/>
    </location>
</feature>
<dbReference type="HAMAP" id="MF_00118_B">
    <property type="entry name" value="EF_Tu_B"/>
    <property type="match status" value="1"/>
</dbReference>
<dbReference type="FunFam" id="3.40.50.300:FF:000003">
    <property type="entry name" value="Elongation factor Tu"/>
    <property type="match status" value="1"/>
</dbReference>
<dbReference type="InterPro" id="IPR041709">
    <property type="entry name" value="EF-Tu_GTP-bd"/>
</dbReference>
<evidence type="ECO:0000256" key="2">
    <source>
        <dbReference type="ARBA" id="ARBA00004173"/>
    </source>
</evidence>
<dbReference type="Pfam" id="PF00009">
    <property type="entry name" value="GTP_EFTU"/>
    <property type="match status" value="1"/>
</dbReference>
<dbReference type="InterPro" id="IPR000795">
    <property type="entry name" value="T_Tr_GTP-bd_dom"/>
</dbReference>
<dbReference type="PROSITE" id="PS51352">
    <property type="entry name" value="THIOREDOXIN_2"/>
    <property type="match status" value="2"/>
</dbReference>
<keyword evidence="11" id="KW-0496">Mitochondrion</keyword>
<dbReference type="GO" id="GO:0005525">
    <property type="term" value="F:GTP binding"/>
    <property type="evidence" value="ECO:0007669"/>
    <property type="project" value="UniProtKB-KW"/>
</dbReference>
<dbReference type="Gene3D" id="3.40.30.10">
    <property type="entry name" value="Glutaredoxin"/>
    <property type="match status" value="2"/>
</dbReference>
<keyword evidence="13" id="KW-1015">Disulfide bond</keyword>
<dbReference type="CDD" id="cd01884">
    <property type="entry name" value="EF_Tu"/>
    <property type="match status" value="1"/>
</dbReference>
<name>A0AAN7CC86_9PEZI</name>
<dbReference type="FunFam" id="3.40.30.10:FF:000032">
    <property type="entry name" value="Protein disulfide-isomerase A6 homolog"/>
    <property type="match status" value="2"/>
</dbReference>
<comment type="similarity">
    <text evidence="4">Belongs to the TRAFAC class translation factor GTPase superfamily. Classic translation factor GTPase family. EF-Tu/EF-1A subfamily.</text>
</comment>
<dbReference type="InterPro" id="IPR031157">
    <property type="entry name" value="G_TR_CS"/>
</dbReference>
<dbReference type="PROSITE" id="PS51722">
    <property type="entry name" value="G_TR_2"/>
    <property type="match status" value="1"/>
</dbReference>
<dbReference type="NCBIfam" id="NF009372">
    <property type="entry name" value="PRK12735.1"/>
    <property type="match status" value="1"/>
</dbReference>
<evidence type="ECO:0000256" key="5">
    <source>
        <dbReference type="ARBA" id="ARBA00022729"/>
    </source>
</evidence>
<evidence type="ECO:0000313" key="20">
    <source>
        <dbReference type="EMBL" id="KAK4238871.1"/>
    </source>
</evidence>
<dbReference type="AlphaFoldDB" id="A0AAN7CC86"/>
<dbReference type="Proteomes" id="UP001303760">
    <property type="component" value="Unassembled WGS sequence"/>
</dbReference>
<feature type="domain" description="Thioredoxin" evidence="18">
    <location>
        <begin position="445"/>
        <end position="567"/>
    </location>
</feature>
<dbReference type="Pfam" id="PF03144">
    <property type="entry name" value="GTP_EFTU_D2"/>
    <property type="match status" value="1"/>
</dbReference>
<dbReference type="InterPro" id="IPR027417">
    <property type="entry name" value="P-loop_NTPase"/>
</dbReference>
<dbReference type="InterPro" id="IPR005788">
    <property type="entry name" value="PDI_thioredoxin-like_dom"/>
</dbReference>
<evidence type="ECO:0000256" key="17">
    <source>
        <dbReference type="RuleBase" id="RU004208"/>
    </source>
</evidence>
<dbReference type="GO" id="GO:0005739">
    <property type="term" value="C:mitochondrion"/>
    <property type="evidence" value="ECO:0007669"/>
    <property type="project" value="UniProtKB-SubCell"/>
</dbReference>
<dbReference type="InterPro" id="IPR004161">
    <property type="entry name" value="EFTu-like_2"/>
</dbReference>
<evidence type="ECO:0000256" key="16">
    <source>
        <dbReference type="RuleBase" id="RU004061"/>
    </source>
</evidence>
<comment type="caution">
    <text evidence="20">The sequence shown here is derived from an EMBL/GenBank/DDBJ whole genome shotgun (WGS) entry which is preliminary data.</text>
</comment>
<dbReference type="InterPro" id="IPR011679">
    <property type="entry name" value="ERp29_C"/>
</dbReference>
<dbReference type="Pfam" id="PF03143">
    <property type="entry name" value="GTP_EFTU_D3"/>
    <property type="match status" value="1"/>
</dbReference>
<evidence type="ECO:0000259" key="19">
    <source>
        <dbReference type="PROSITE" id="PS51722"/>
    </source>
</evidence>
<dbReference type="InterPro" id="IPR036356">
    <property type="entry name" value="ERp29_C_sf"/>
</dbReference>
<evidence type="ECO:0000256" key="9">
    <source>
        <dbReference type="ARBA" id="ARBA00022917"/>
    </source>
</evidence>
<dbReference type="CDD" id="cd03707">
    <property type="entry name" value="EFTU_III"/>
    <property type="match status" value="1"/>
</dbReference>
<organism evidence="20 21">
    <name type="scientific">Achaetomium macrosporum</name>
    <dbReference type="NCBI Taxonomy" id="79813"/>
    <lineage>
        <taxon>Eukaryota</taxon>
        <taxon>Fungi</taxon>
        <taxon>Dikarya</taxon>
        <taxon>Ascomycota</taxon>
        <taxon>Pezizomycotina</taxon>
        <taxon>Sordariomycetes</taxon>
        <taxon>Sordariomycetidae</taxon>
        <taxon>Sordariales</taxon>
        <taxon>Chaetomiaceae</taxon>
        <taxon>Achaetomium</taxon>
    </lineage>
</organism>
<accession>A0AAN7CC86</accession>
<dbReference type="InterPro" id="IPR017937">
    <property type="entry name" value="Thioredoxin_CS"/>
</dbReference>
<dbReference type="PANTHER" id="PTHR43721">
    <property type="entry name" value="ELONGATION FACTOR TU-RELATED"/>
    <property type="match status" value="1"/>
</dbReference>
<dbReference type="NCBIfam" id="NF000766">
    <property type="entry name" value="PRK00049.1"/>
    <property type="match status" value="1"/>
</dbReference>
<dbReference type="NCBIfam" id="TIGR01126">
    <property type="entry name" value="pdi_dom"/>
    <property type="match status" value="2"/>
</dbReference>
<evidence type="ECO:0000256" key="12">
    <source>
        <dbReference type="ARBA" id="ARBA00023134"/>
    </source>
</evidence>
<dbReference type="SUPFAM" id="SSF50465">
    <property type="entry name" value="EF-Tu/eEF-1alpha/eIF2-gamma C-terminal domain"/>
    <property type="match status" value="1"/>
</dbReference>
<dbReference type="InterPro" id="IPR013766">
    <property type="entry name" value="Thioredoxin_domain"/>
</dbReference>
<keyword evidence="9" id="KW-0648">Protein biosynthesis</keyword>
<evidence type="ECO:0000256" key="14">
    <source>
        <dbReference type="ARBA" id="ARBA00023235"/>
    </source>
</evidence>
<protein>
    <recommendedName>
        <fullName evidence="16">Elongation factor Tu</fullName>
    </recommendedName>
</protein>
<keyword evidence="14" id="KW-0413">Isomerase</keyword>
<sequence>MPASLRTIAPFLRTARLSLRQNQSPLVSLQRQTRTPVLNFARSYAVYERTKPHVNIGTIGHVDHGKTTLSAAITKRQAEKGLANFLDYGSIDKAPEERKRGITISTAHIEYSTENRHYSHVDCPGHADYIKNMITGAASMDGAIIVVAASDGQMPQTREHLLLARQVGVQRIVVFVNKVDALEDPEMLELVEMEMRELLSSYGFDGDNTPVVLGSALCALEGKRPEIGESKIDELLKAVDEWIPTPERDTEKPFLMSIEDVFSIGGRGTVVSGRVERGLLKKDSDVEIVGKGTEVIKTKVTDIETFKKSCDESRAGDNSGLLLRGIRREDIKRGMVVAKPGTVTAHKKFLLSLYALTKEEGGRHTGFHQNYRPQMFIRSADEACTLMFPEGTEHPEAKVVMPGDNVEMVAEIHNPIAIEAGMRVTIREGGRTVATGLVTRIIDFVLAGLAAAVAAKSAVLDLIPSNFDKVVLKSGKPTLVEFFAPWCGHCKNLAPVYEELALAFEHAKDKVQIAKVDADAERDLGKRFGVQGFPTLKFFDGKSDKPTEYNGGRDLESLSNFITEKTGVRARKKMGKPSNVVMLTDATFEKHIGGDKHVLVAFTAPWCGHCKNLAPTWETLAENFANEPNVVIAKVDADAETGKKTAAKYGVSGYPTIKFFPAGSTTPEDYSGGRTEEAFVTFLNEKAGTHRAVGGGVDATAGTVEALDSIVAKLVGGTALSEAAAEAKKTAESLKDKTQAKYAEYYLRVFDKLSKSEEYAAKELARLEGIIKKGGLAPTKLDELVSKTNVLRKFVEKATHGEKEQDKEEL</sequence>
<dbReference type="PROSITE" id="PS00194">
    <property type="entry name" value="THIOREDOXIN_1"/>
    <property type="match status" value="2"/>
</dbReference>
<comment type="catalytic activity">
    <reaction evidence="1">
        <text>Catalyzes the rearrangement of -S-S- bonds in proteins.</text>
        <dbReference type="EC" id="5.3.4.1"/>
    </reaction>
</comment>
<dbReference type="PANTHER" id="PTHR43721:SF36">
    <property type="entry name" value="ELONGATION FACTOR TU, MITOCHONDRIAL"/>
    <property type="match status" value="1"/>
</dbReference>
<dbReference type="Gene3D" id="2.40.30.10">
    <property type="entry name" value="Translation factors"/>
    <property type="match status" value="2"/>
</dbReference>
<dbReference type="GO" id="GO:0003924">
    <property type="term" value="F:GTPase activity"/>
    <property type="evidence" value="ECO:0007669"/>
    <property type="project" value="InterPro"/>
</dbReference>
<dbReference type="InterPro" id="IPR036249">
    <property type="entry name" value="Thioredoxin-like_sf"/>
</dbReference>
<reference evidence="20" key="1">
    <citation type="journal article" date="2023" name="Mol. Phylogenet. Evol.">
        <title>Genome-scale phylogeny and comparative genomics of the fungal order Sordariales.</title>
        <authorList>
            <person name="Hensen N."/>
            <person name="Bonometti L."/>
            <person name="Westerberg I."/>
            <person name="Brannstrom I.O."/>
            <person name="Guillou S."/>
            <person name="Cros-Aarteil S."/>
            <person name="Calhoun S."/>
            <person name="Haridas S."/>
            <person name="Kuo A."/>
            <person name="Mondo S."/>
            <person name="Pangilinan J."/>
            <person name="Riley R."/>
            <person name="LaButti K."/>
            <person name="Andreopoulos B."/>
            <person name="Lipzen A."/>
            <person name="Chen C."/>
            <person name="Yan M."/>
            <person name="Daum C."/>
            <person name="Ng V."/>
            <person name="Clum A."/>
            <person name="Steindorff A."/>
            <person name="Ohm R.A."/>
            <person name="Martin F."/>
            <person name="Silar P."/>
            <person name="Natvig D.O."/>
            <person name="Lalanne C."/>
            <person name="Gautier V."/>
            <person name="Ament-Velasquez S.L."/>
            <person name="Kruys A."/>
            <person name="Hutchinson M.I."/>
            <person name="Powell A.J."/>
            <person name="Barry K."/>
            <person name="Miller A.N."/>
            <person name="Grigoriev I.V."/>
            <person name="Debuchy R."/>
            <person name="Gladieux P."/>
            <person name="Hiltunen Thoren M."/>
            <person name="Johannesson H."/>
        </authorList>
    </citation>
    <scope>NUCLEOTIDE SEQUENCE</scope>
    <source>
        <strain evidence="20">CBS 532.94</strain>
    </source>
</reference>
<evidence type="ECO:0000313" key="21">
    <source>
        <dbReference type="Proteomes" id="UP001303760"/>
    </source>
</evidence>
<evidence type="ECO:0000259" key="18">
    <source>
        <dbReference type="PROSITE" id="PS51352"/>
    </source>
</evidence>
<evidence type="ECO:0000256" key="3">
    <source>
        <dbReference type="ARBA" id="ARBA00006347"/>
    </source>
</evidence>
<dbReference type="Gene3D" id="3.40.50.300">
    <property type="entry name" value="P-loop containing nucleotide triphosphate hydrolases"/>
    <property type="match status" value="1"/>
</dbReference>
<dbReference type="Pfam" id="PF07749">
    <property type="entry name" value="ERp29"/>
    <property type="match status" value="1"/>
</dbReference>
<dbReference type="GO" id="GO:0005783">
    <property type="term" value="C:endoplasmic reticulum"/>
    <property type="evidence" value="ECO:0007669"/>
    <property type="project" value="InterPro"/>
</dbReference>
<dbReference type="PROSITE" id="PS00301">
    <property type="entry name" value="G_TR_1"/>
    <property type="match status" value="1"/>
</dbReference>
<dbReference type="InterPro" id="IPR004541">
    <property type="entry name" value="Transl_elong_EFTu/EF1A_bac/org"/>
</dbReference>
<dbReference type="Pfam" id="PF00085">
    <property type="entry name" value="Thioredoxin"/>
    <property type="match status" value="2"/>
</dbReference>
<evidence type="ECO:0000256" key="11">
    <source>
        <dbReference type="ARBA" id="ARBA00023128"/>
    </source>
</evidence>
<dbReference type="GO" id="GO:0003756">
    <property type="term" value="F:protein disulfide isomerase activity"/>
    <property type="evidence" value="ECO:0007669"/>
    <property type="project" value="UniProtKB-EC"/>
</dbReference>